<dbReference type="Pfam" id="PF01521">
    <property type="entry name" value="Fe-S_biosyn"/>
    <property type="match status" value="1"/>
</dbReference>
<keyword evidence="2" id="KW-0934">Plastid</keyword>
<dbReference type="PANTHER" id="PTHR47265:SF1">
    <property type="entry name" value="IRON-SULFUR ASSEMBLY PROTEIN ISCA, CHLOROPLASTIC"/>
    <property type="match status" value="1"/>
</dbReference>
<dbReference type="SUPFAM" id="SSF89360">
    <property type="entry name" value="HesB-like domain"/>
    <property type="match status" value="1"/>
</dbReference>
<evidence type="ECO:0000259" key="1">
    <source>
        <dbReference type="Pfam" id="PF01521"/>
    </source>
</evidence>
<dbReference type="AlphaFoldDB" id="A0A9Y1I2I8"/>
<dbReference type="GO" id="GO:0016226">
    <property type="term" value="P:iron-sulfur cluster assembly"/>
    <property type="evidence" value="ECO:0007669"/>
    <property type="project" value="InterPro"/>
</dbReference>
<dbReference type="NCBIfam" id="TIGR00049">
    <property type="entry name" value="iron-sulfur cluster assembly accessory protein"/>
    <property type="match status" value="1"/>
</dbReference>
<dbReference type="InterPro" id="IPR035903">
    <property type="entry name" value="HesB-like_dom_sf"/>
</dbReference>
<dbReference type="InterPro" id="IPR031108">
    <property type="entry name" value="IscA_plant_cyanobact"/>
</dbReference>
<dbReference type="InterPro" id="IPR016092">
    <property type="entry name" value="ATAP"/>
</dbReference>
<proteinExistence type="predicted"/>
<dbReference type="EMBL" id="OP616812">
    <property type="protein sequence ID" value="WDA99094.1"/>
    <property type="molecule type" value="Genomic_DNA"/>
</dbReference>
<sequence length="116" mass="12855">MDISTGKPIIEITEYALKHLQSLQSQQDDELCLRLGVAQGGCSGMSYTMHFEKPENIYTKDTVLKYEDFTLVCDPKSLLYLHGLSLDYDTQLIGGGFKFSNPNATNTCGCGKSFNT</sequence>
<organism evidence="2">
    <name type="scientific">Gronococcus sybilensis</name>
    <dbReference type="NCBI Taxonomy" id="3028029"/>
    <lineage>
        <taxon>Eukaryota</taxon>
        <taxon>Rhodophyta</taxon>
        <taxon>Bangiophyceae</taxon>
        <taxon>Cavernulicolales</taxon>
        <taxon>Cavernulicolaceae</taxon>
        <taxon>Gronococcus</taxon>
    </lineage>
</organism>
<name>A0A9Y1I2I8_9RHOD</name>
<dbReference type="InterPro" id="IPR000361">
    <property type="entry name" value="ATAP_core_dom"/>
</dbReference>
<accession>A0A9Y1I2I8</accession>
<gene>
    <name evidence="2" type="primary">iscA</name>
    <name evidence="2" type="ORF">GRSY_089</name>
</gene>
<feature type="domain" description="Core" evidence="1">
    <location>
        <begin position="10"/>
        <end position="112"/>
    </location>
</feature>
<evidence type="ECO:0000313" key="2">
    <source>
        <dbReference type="EMBL" id="WDA99094.1"/>
    </source>
</evidence>
<reference evidence="2" key="1">
    <citation type="journal article" date="2023" name="J. Phycol.">
        <title>Revised classification of the Cyanidiophyceae based on plastid genome data with descriptions of the Cavernulicolales ord. nov. and Galdieriales ord. nov. (Rhodophyta).</title>
        <authorList>
            <person name="Park S.I."/>
            <person name="Cho C.H."/>
            <person name="Ciniglia C."/>
            <person name="Huang T.Y."/>
            <person name="Liu S.L."/>
            <person name="Bustamante D.E."/>
            <person name="Calderon M.S."/>
            <person name="Mansilla A."/>
            <person name="McDermott T."/>
            <person name="Andersen R.A."/>
            <person name="Yoon H.S."/>
        </authorList>
    </citation>
    <scope>NUCLEOTIDE SEQUENCE</scope>
</reference>
<dbReference type="PANTHER" id="PTHR47265">
    <property type="entry name" value="IRON-SULFUR ASSEMBLY PROTEIN ISCA, CHLOROPLASTIC"/>
    <property type="match status" value="1"/>
</dbReference>
<dbReference type="PROSITE" id="PS01152">
    <property type="entry name" value="HESB"/>
    <property type="match status" value="1"/>
</dbReference>
<dbReference type="InterPro" id="IPR017870">
    <property type="entry name" value="FeS_cluster_insertion_CS"/>
</dbReference>
<dbReference type="GO" id="GO:0051536">
    <property type="term" value="F:iron-sulfur cluster binding"/>
    <property type="evidence" value="ECO:0007669"/>
    <property type="project" value="InterPro"/>
</dbReference>
<dbReference type="GO" id="GO:0009570">
    <property type="term" value="C:chloroplast stroma"/>
    <property type="evidence" value="ECO:0007669"/>
    <property type="project" value="TreeGrafter"/>
</dbReference>
<dbReference type="GO" id="GO:0030674">
    <property type="term" value="F:protein-macromolecule adaptor activity"/>
    <property type="evidence" value="ECO:0007669"/>
    <property type="project" value="TreeGrafter"/>
</dbReference>
<geneLocation type="plastid" evidence="2"/>
<dbReference type="Gene3D" id="2.60.300.12">
    <property type="entry name" value="HesB-like domain"/>
    <property type="match status" value="1"/>
</dbReference>
<protein>
    <submittedName>
        <fullName evidence="2">Iron-sulfur cluster assembly accessory protein</fullName>
    </submittedName>
</protein>